<comment type="caution">
    <text evidence="1">The sequence shown here is derived from an EMBL/GenBank/DDBJ whole genome shotgun (WGS) entry which is preliminary data.</text>
</comment>
<dbReference type="SUPFAM" id="SSF53098">
    <property type="entry name" value="Ribonuclease H-like"/>
    <property type="match status" value="1"/>
</dbReference>
<dbReference type="AlphaFoldDB" id="A0AAV6HBK6"/>
<name>A0AAV6HBK6_9TELE</name>
<proteinExistence type="predicted"/>
<dbReference type="GO" id="GO:0003676">
    <property type="term" value="F:nucleic acid binding"/>
    <property type="evidence" value="ECO:0007669"/>
    <property type="project" value="InterPro"/>
</dbReference>
<evidence type="ECO:0000313" key="2">
    <source>
        <dbReference type="Proteomes" id="UP000823561"/>
    </source>
</evidence>
<accession>A0AAV6HBK6</accession>
<dbReference type="InterPro" id="IPR036397">
    <property type="entry name" value="RNaseH_sf"/>
</dbReference>
<evidence type="ECO:0008006" key="3">
    <source>
        <dbReference type="Google" id="ProtNLM"/>
    </source>
</evidence>
<sequence length="303" mass="33193">MGQSLDQLTASVKTLSQARTTTHSYARVSVTSSPSTTGPCPDLPVTLDWKGNPNSNLTLLALVHSRAEENLLDITLAKQLAVPYELPTAKEMAKVVLKEVVCYHGVPADVVSDRGPQFVSRYWKAFWSNNPKTWSRVLVWAEMAHNQCTATSTGGPGYSVKHLLDCRRVGRGMLGYGPEKRCCVPARHILDQSLIRDFRKDHPGVAGPSGDGRKRWGYCHASVGQERPPGPPSPWGPAWGTPVARGRANPCLTLWETLWQVIKEITCSSLCGLKPMLAVLLCSVMVDSRGLYSLPSCCLCHYP</sequence>
<dbReference type="Gene3D" id="3.30.420.10">
    <property type="entry name" value="Ribonuclease H-like superfamily/Ribonuclease H"/>
    <property type="match status" value="1"/>
</dbReference>
<reference evidence="1" key="1">
    <citation type="submission" date="2020-10" db="EMBL/GenBank/DDBJ databases">
        <title>Chromosome-scale genome assembly of the Allis shad, Alosa alosa.</title>
        <authorList>
            <person name="Margot Z."/>
            <person name="Christophe K."/>
            <person name="Cabau C."/>
            <person name="Louis A."/>
            <person name="Berthelot C."/>
            <person name="Parey E."/>
            <person name="Roest Crollius H."/>
            <person name="Montfort J."/>
            <person name="Robinson-Rechavi M."/>
            <person name="Bucao C."/>
            <person name="Bouchez O."/>
            <person name="Gislard M."/>
            <person name="Lluch J."/>
            <person name="Milhes M."/>
            <person name="Lampietro C."/>
            <person name="Lopez Roques C."/>
            <person name="Donnadieu C."/>
            <person name="Braasch I."/>
            <person name="Desvignes T."/>
            <person name="Postlethwait J."/>
            <person name="Bobe J."/>
            <person name="Guiguen Y."/>
        </authorList>
    </citation>
    <scope>NUCLEOTIDE SEQUENCE</scope>
    <source>
        <strain evidence="1">M-15738</strain>
        <tissue evidence="1">Blood</tissue>
    </source>
</reference>
<dbReference type="Proteomes" id="UP000823561">
    <property type="component" value="Chromosome 2"/>
</dbReference>
<evidence type="ECO:0000313" key="1">
    <source>
        <dbReference type="EMBL" id="KAG5284749.1"/>
    </source>
</evidence>
<organism evidence="1 2">
    <name type="scientific">Alosa alosa</name>
    <name type="common">allis shad</name>
    <dbReference type="NCBI Taxonomy" id="278164"/>
    <lineage>
        <taxon>Eukaryota</taxon>
        <taxon>Metazoa</taxon>
        <taxon>Chordata</taxon>
        <taxon>Craniata</taxon>
        <taxon>Vertebrata</taxon>
        <taxon>Euteleostomi</taxon>
        <taxon>Actinopterygii</taxon>
        <taxon>Neopterygii</taxon>
        <taxon>Teleostei</taxon>
        <taxon>Clupei</taxon>
        <taxon>Clupeiformes</taxon>
        <taxon>Clupeoidei</taxon>
        <taxon>Clupeidae</taxon>
        <taxon>Alosa</taxon>
    </lineage>
</organism>
<gene>
    <name evidence="1" type="ORF">AALO_G00030060</name>
</gene>
<keyword evidence="2" id="KW-1185">Reference proteome</keyword>
<dbReference type="EMBL" id="JADWDJ010000002">
    <property type="protein sequence ID" value="KAG5284749.1"/>
    <property type="molecule type" value="Genomic_DNA"/>
</dbReference>
<protein>
    <recommendedName>
        <fullName evidence="3">Integrase catalytic domain-containing protein</fullName>
    </recommendedName>
</protein>
<dbReference type="InterPro" id="IPR012337">
    <property type="entry name" value="RNaseH-like_sf"/>
</dbReference>